<dbReference type="AlphaFoldDB" id="A0A438D026"/>
<protein>
    <submittedName>
        <fullName evidence="1">Uncharacterized protein</fullName>
    </submittedName>
</protein>
<evidence type="ECO:0000313" key="1">
    <source>
        <dbReference type="EMBL" id="RVW28786.1"/>
    </source>
</evidence>
<sequence length="256" mass="27405">MTIFWCSLGPLVHGPTSWLNSYLRPVGPFPSSGPAPYGCSRRSSARISGSSPFINVLSITSSEIPFRGVARISNSCGILPLNSLSHCQDCSQGSFLSRTKVKQQPPLQVFPTPNAPSNQSTGCEVSIGSKDPAVWVFSRKYKHLHHQPPRPFPVSASPRLIRHRPPPLGSPTPGIHLAWSSRCTAVVVTRPADMPSLPFVSLPVTAELALCSRQGPSPPFHSCVMSFASSFKQPSSHSNIGYCGVGVGFTAALISF</sequence>
<reference evidence="1 2" key="1">
    <citation type="journal article" date="2018" name="PLoS Genet.">
        <title>Population sequencing reveals clonal diversity and ancestral inbreeding in the grapevine cultivar Chardonnay.</title>
        <authorList>
            <person name="Roach M.J."/>
            <person name="Johnson D.L."/>
            <person name="Bohlmann J."/>
            <person name="van Vuuren H.J."/>
            <person name="Jones S.J."/>
            <person name="Pretorius I.S."/>
            <person name="Schmidt S.A."/>
            <person name="Borneman A.R."/>
        </authorList>
    </citation>
    <scope>NUCLEOTIDE SEQUENCE [LARGE SCALE GENOMIC DNA]</scope>
    <source>
        <strain evidence="2">cv. Chardonnay</strain>
        <tissue evidence="1">Leaf</tissue>
    </source>
</reference>
<name>A0A438D026_VITVI</name>
<dbReference type="EMBL" id="QGNW01001879">
    <property type="protein sequence ID" value="RVW28786.1"/>
    <property type="molecule type" value="Genomic_DNA"/>
</dbReference>
<gene>
    <name evidence="1" type="ORF">CK203_089232</name>
</gene>
<comment type="caution">
    <text evidence="1">The sequence shown here is derived from an EMBL/GenBank/DDBJ whole genome shotgun (WGS) entry which is preliminary data.</text>
</comment>
<dbReference type="Proteomes" id="UP000288805">
    <property type="component" value="Unassembled WGS sequence"/>
</dbReference>
<organism evidence="1 2">
    <name type="scientific">Vitis vinifera</name>
    <name type="common">Grape</name>
    <dbReference type="NCBI Taxonomy" id="29760"/>
    <lineage>
        <taxon>Eukaryota</taxon>
        <taxon>Viridiplantae</taxon>
        <taxon>Streptophyta</taxon>
        <taxon>Embryophyta</taxon>
        <taxon>Tracheophyta</taxon>
        <taxon>Spermatophyta</taxon>
        <taxon>Magnoliopsida</taxon>
        <taxon>eudicotyledons</taxon>
        <taxon>Gunneridae</taxon>
        <taxon>Pentapetalae</taxon>
        <taxon>rosids</taxon>
        <taxon>Vitales</taxon>
        <taxon>Vitaceae</taxon>
        <taxon>Viteae</taxon>
        <taxon>Vitis</taxon>
    </lineage>
</organism>
<evidence type="ECO:0000313" key="2">
    <source>
        <dbReference type="Proteomes" id="UP000288805"/>
    </source>
</evidence>
<proteinExistence type="predicted"/>
<accession>A0A438D026</accession>